<dbReference type="GO" id="GO:0009251">
    <property type="term" value="P:glucan catabolic process"/>
    <property type="evidence" value="ECO:0007669"/>
    <property type="project" value="TreeGrafter"/>
</dbReference>
<evidence type="ECO:0000259" key="7">
    <source>
        <dbReference type="Pfam" id="PF00150"/>
    </source>
</evidence>
<dbReference type="InterPro" id="IPR001547">
    <property type="entry name" value="Glyco_hydro_5"/>
</dbReference>
<dbReference type="InterPro" id="IPR050386">
    <property type="entry name" value="Glycosyl_hydrolase_5"/>
</dbReference>
<dbReference type="Proteomes" id="UP000236544">
    <property type="component" value="Unassembled WGS sequence"/>
</dbReference>
<comment type="similarity">
    <text evidence="1 5">Belongs to the glycosyl hydrolase 5 (cellulase A) family.</text>
</comment>
<dbReference type="PANTHER" id="PTHR31297">
    <property type="entry name" value="GLUCAN ENDO-1,6-BETA-GLUCOSIDASE B"/>
    <property type="match status" value="1"/>
</dbReference>
<keyword evidence="3 5" id="KW-0326">Glycosidase</keyword>
<dbReference type="GO" id="GO:0009986">
    <property type="term" value="C:cell surface"/>
    <property type="evidence" value="ECO:0007669"/>
    <property type="project" value="TreeGrafter"/>
</dbReference>
<keyword evidence="4" id="KW-0961">Cell wall biogenesis/degradation</keyword>
<name>A0A0P1KTG0_9SACH</name>
<dbReference type="EMBL" id="LN890547">
    <property type="protein sequence ID" value="CUS23473.1"/>
    <property type="molecule type" value="Genomic_DNA"/>
</dbReference>
<evidence type="ECO:0000313" key="8">
    <source>
        <dbReference type="EMBL" id="CUS23473.1"/>
    </source>
</evidence>
<feature type="chain" id="PRO_5006066501" evidence="6">
    <location>
        <begin position="18"/>
        <end position="505"/>
    </location>
</feature>
<evidence type="ECO:0000313" key="9">
    <source>
        <dbReference type="Proteomes" id="UP000236544"/>
    </source>
</evidence>
<evidence type="ECO:0000256" key="2">
    <source>
        <dbReference type="ARBA" id="ARBA00022801"/>
    </source>
</evidence>
<dbReference type="GO" id="GO:0005576">
    <property type="term" value="C:extracellular region"/>
    <property type="evidence" value="ECO:0007669"/>
    <property type="project" value="TreeGrafter"/>
</dbReference>
<dbReference type="SUPFAM" id="SSF51445">
    <property type="entry name" value="(Trans)glycosidases"/>
    <property type="match status" value="1"/>
</dbReference>
<evidence type="ECO:0000256" key="4">
    <source>
        <dbReference type="ARBA" id="ARBA00023316"/>
    </source>
</evidence>
<evidence type="ECO:0000256" key="3">
    <source>
        <dbReference type="ARBA" id="ARBA00023295"/>
    </source>
</evidence>
<sequence length="505" mass="56652">MLQLLFTWIALLSSAWAAGPRARMRLRSDEPAPIRGISLGGWLVTEPFITPSLYTIAVSEVNGSQPIVDEYTLCQYLGYPEAKRLLSNHFRTFVLERDFREISKNGFNLVRIPIGYWAWKKDASSVYEFATHTSRAQNVTIAHDDPYVSDGLQLEYLNKAVKWARKHNLKVLVDLHGAPGSQNGFDNSGQRNLYGKPQFLADETSARIMYSAALSLYEKLRGEWDGTVVGVEIVNEPLASKIGLDKVLSFYYESLELFAQNYTSQQQFVIHDAFEPVGFWDKHFNAGFRNVSSRYTNATQRFYEATSQVLVDHHYYQVFTDVELNQSAAERVSAALSYGQSLASESHAAVVGEWSGAITDCAKYVNGFGIGSRFDGTYYRSTNITSSIISASAPLGRCTSYLDISNWPEDYKTEVQQFIEAQLVAYSNATRGWIFWNWKTESAPEWDFKKLSSAGLFPKPFDNYKYFYSNGSQIDENALQGGCARTGTSWLATALLAAAVVLCAT</sequence>
<keyword evidence="6" id="KW-0732">Signal</keyword>
<keyword evidence="2 5" id="KW-0378">Hydrolase</keyword>
<evidence type="ECO:0000256" key="6">
    <source>
        <dbReference type="SAM" id="SignalP"/>
    </source>
</evidence>
<feature type="domain" description="Glycoside hydrolase family 5" evidence="7">
    <location>
        <begin position="95"/>
        <end position="356"/>
    </location>
</feature>
<dbReference type="GO" id="GO:0004338">
    <property type="term" value="F:glucan exo-1,3-beta-glucosidase activity"/>
    <property type="evidence" value="ECO:0007669"/>
    <property type="project" value="TreeGrafter"/>
</dbReference>
<dbReference type="PANTHER" id="PTHR31297:SF9">
    <property type="entry name" value="GLUCAN 1,3-BETA-GLUCOSIDASE 2"/>
    <property type="match status" value="1"/>
</dbReference>
<proteinExistence type="inferred from homology"/>
<dbReference type="Pfam" id="PF00150">
    <property type="entry name" value="Cellulase"/>
    <property type="match status" value="1"/>
</dbReference>
<dbReference type="Gene3D" id="3.20.20.80">
    <property type="entry name" value="Glycosidases"/>
    <property type="match status" value="1"/>
</dbReference>
<accession>A0A0P1KTG0</accession>
<dbReference type="OrthoDB" id="62120at2759"/>
<evidence type="ECO:0000256" key="5">
    <source>
        <dbReference type="RuleBase" id="RU361153"/>
    </source>
</evidence>
<feature type="signal peptide" evidence="6">
    <location>
        <begin position="1"/>
        <end position="17"/>
    </location>
</feature>
<protein>
    <submittedName>
        <fullName evidence="8">LAQU0S10e01178g1_1</fullName>
    </submittedName>
</protein>
<dbReference type="AlphaFoldDB" id="A0A0P1KTG0"/>
<dbReference type="InterPro" id="IPR017853">
    <property type="entry name" value="GH"/>
</dbReference>
<keyword evidence="9" id="KW-1185">Reference proteome</keyword>
<reference evidence="9" key="1">
    <citation type="submission" date="2015-10" db="EMBL/GenBank/DDBJ databases">
        <authorList>
            <person name="Devillers H."/>
        </authorList>
    </citation>
    <scope>NUCLEOTIDE SEQUENCE [LARGE SCALE GENOMIC DNA]</scope>
</reference>
<gene>
    <name evidence="8" type="ORF">LAQU0_S10e01178g</name>
</gene>
<dbReference type="GO" id="GO:0071555">
    <property type="term" value="P:cell wall organization"/>
    <property type="evidence" value="ECO:0007669"/>
    <property type="project" value="UniProtKB-KW"/>
</dbReference>
<evidence type="ECO:0000256" key="1">
    <source>
        <dbReference type="ARBA" id="ARBA00005641"/>
    </source>
</evidence>
<organism evidence="8 9">
    <name type="scientific">Lachancea quebecensis</name>
    <dbReference type="NCBI Taxonomy" id="1654605"/>
    <lineage>
        <taxon>Eukaryota</taxon>
        <taxon>Fungi</taxon>
        <taxon>Dikarya</taxon>
        <taxon>Ascomycota</taxon>
        <taxon>Saccharomycotina</taxon>
        <taxon>Saccharomycetes</taxon>
        <taxon>Saccharomycetales</taxon>
        <taxon>Saccharomycetaceae</taxon>
        <taxon>Lachancea</taxon>
    </lineage>
</organism>
<dbReference type="PROSITE" id="PS00659">
    <property type="entry name" value="GLYCOSYL_HYDROL_F5"/>
    <property type="match status" value="1"/>
</dbReference>
<dbReference type="InterPro" id="IPR018087">
    <property type="entry name" value="Glyco_hydro_5_CS"/>
</dbReference>